<dbReference type="AlphaFoldDB" id="A0A7M7RF79"/>
<protein>
    <recommendedName>
        <fullName evidence="12">CDP-diacylglycerol--inositol 3-phosphatidyltransferase</fullName>
    </recommendedName>
</protein>
<feature type="transmembrane region" description="Helical" evidence="9">
    <location>
        <begin position="131"/>
        <end position="152"/>
    </location>
</feature>
<evidence type="ECO:0000313" key="10">
    <source>
        <dbReference type="EnsemblMetazoa" id="XP_788036"/>
    </source>
</evidence>
<proteinExistence type="inferred from homology"/>
<keyword evidence="5" id="KW-0443">Lipid metabolism</keyword>
<keyword evidence="4 9" id="KW-1133">Transmembrane helix</keyword>
<evidence type="ECO:0000256" key="5">
    <source>
        <dbReference type="ARBA" id="ARBA00023098"/>
    </source>
</evidence>
<dbReference type="RefSeq" id="XP_788036.1">
    <property type="nucleotide sequence ID" value="XM_782943.5"/>
</dbReference>
<keyword evidence="11" id="KW-1185">Reference proteome</keyword>
<organism evidence="10 11">
    <name type="scientific">Strongylocentrotus purpuratus</name>
    <name type="common">Purple sea urchin</name>
    <dbReference type="NCBI Taxonomy" id="7668"/>
    <lineage>
        <taxon>Eukaryota</taxon>
        <taxon>Metazoa</taxon>
        <taxon>Echinodermata</taxon>
        <taxon>Eleutherozoa</taxon>
        <taxon>Echinozoa</taxon>
        <taxon>Echinoidea</taxon>
        <taxon>Euechinoidea</taxon>
        <taxon>Echinacea</taxon>
        <taxon>Camarodonta</taxon>
        <taxon>Echinidea</taxon>
        <taxon>Strongylocentrotidae</taxon>
        <taxon>Strongylocentrotus</taxon>
    </lineage>
</organism>
<dbReference type="GO" id="GO:0008654">
    <property type="term" value="P:phospholipid biosynthetic process"/>
    <property type="evidence" value="ECO:0007669"/>
    <property type="project" value="InterPro"/>
</dbReference>
<dbReference type="Pfam" id="PF01066">
    <property type="entry name" value="CDP-OH_P_transf"/>
    <property type="match status" value="1"/>
</dbReference>
<dbReference type="PROSITE" id="PS00379">
    <property type="entry name" value="CDP_ALCOHOL_P_TRANSF"/>
    <property type="match status" value="1"/>
</dbReference>
<comment type="similarity">
    <text evidence="8">Belongs to the CDP-alcohol phosphatidyltransferase class-I family.</text>
</comment>
<evidence type="ECO:0008006" key="12">
    <source>
        <dbReference type="Google" id="ProtNLM"/>
    </source>
</evidence>
<evidence type="ECO:0000256" key="4">
    <source>
        <dbReference type="ARBA" id="ARBA00022989"/>
    </source>
</evidence>
<keyword evidence="6 9" id="KW-0472">Membrane</keyword>
<name>A0A7M7RF79_STRPU</name>
<evidence type="ECO:0000256" key="8">
    <source>
        <dbReference type="RuleBase" id="RU003750"/>
    </source>
</evidence>
<dbReference type="KEGG" id="spu:583015"/>
<dbReference type="PANTHER" id="PTHR15362:SF13">
    <property type="entry name" value="SI:CH1073-145M9.1"/>
    <property type="match status" value="1"/>
</dbReference>
<accession>A0A7M7RF79</accession>
<dbReference type="GO" id="GO:0016020">
    <property type="term" value="C:membrane"/>
    <property type="evidence" value="ECO:0007669"/>
    <property type="project" value="UniProtKB-SubCell"/>
</dbReference>
<comment type="subcellular location">
    <subcellularLocation>
        <location evidence="1">Membrane</location>
        <topology evidence="1">Multi-pass membrane protein</topology>
    </subcellularLocation>
</comment>
<sequence length="198" mass="22435">MTSVFLYVPNIIGYVRLALVFSSCFFYSTNAVVFISLFLAQTILDGFDGALARKLKQTSAFGAWFDVVIDNLGRGMLWCRLYKWGYFIAAIEWLVFVCTHSLGTEWKSAKVQAPWIVQKVMEKNFKTPQGTFTVLGLFVLPLWLYAHYTGVLGKTLRVPISVQYAGIAFLSAGRALGFVVESFFIYSHIMYLTKDENK</sequence>
<dbReference type="PANTHER" id="PTHR15362">
    <property type="entry name" value="PHOSPHATIDYLINOSITOL SYNTHASE"/>
    <property type="match status" value="1"/>
</dbReference>
<keyword evidence="2 8" id="KW-0808">Transferase</keyword>
<evidence type="ECO:0000256" key="3">
    <source>
        <dbReference type="ARBA" id="ARBA00022692"/>
    </source>
</evidence>
<dbReference type="OMA" id="KGICFAT"/>
<evidence type="ECO:0000256" key="2">
    <source>
        <dbReference type="ARBA" id="ARBA00022679"/>
    </source>
</evidence>
<keyword evidence="3 9" id="KW-0812">Transmembrane</keyword>
<dbReference type="Proteomes" id="UP000007110">
    <property type="component" value="Unassembled WGS sequence"/>
</dbReference>
<dbReference type="OrthoDB" id="10251079at2759"/>
<feature type="transmembrane region" description="Helical" evidence="9">
    <location>
        <begin position="84"/>
        <end position="102"/>
    </location>
</feature>
<dbReference type="GO" id="GO:0016780">
    <property type="term" value="F:phosphotransferase activity, for other substituted phosphate groups"/>
    <property type="evidence" value="ECO:0007669"/>
    <property type="project" value="InterPro"/>
</dbReference>
<dbReference type="GeneID" id="583015"/>
<reference evidence="11" key="1">
    <citation type="submission" date="2015-02" db="EMBL/GenBank/DDBJ databases">
        <title>Genome sequencing for Strongylocentrotus purpuratus.</title>
        <authorList>
            <person name="Murali S."/>
            <person name="Liu Y."/>
            <person name="Vee V."/>
            <person name="English A."/>
            <person name="Wang M."/>
            <person name="Skinner E."/>
            <person name="Han Y."/>
            <person name="Muzny D.M."/>
            <person name="Worley K.C."/>
            <person name="Gibbs R.A."/>
        </authorList>
    </citation>
    <scope>NUCLEOTIDE SEQUENCE</scope>
</reference>
<dbReference type="InParanoid" id="A0A7M7RF79"/>
<feature type="transmembrane region" description="Helical" evidence="9">
    <location>
        <begin position="20"/>
        <end position="44"/>
    </location>
</feature>
<dbReference type="Gene3D" id="1.20.120.1760">
    <property type="match status" value="1"/>
</dbReference>
<keyword evidence="7" id="KW-1208">Phospholipid metabolism</keyword>
<dbReference type="EnsemblMetazoa" id="XM_782943">
    <property type="protein sequence ID" value="XP_788036"/>
    <property type="gene ID" value="LOC583015"/>
</dbReference>
<evidence type="ECO:0000256" key="9">
    <source>
        <dbReference type="SAM" id="Phobius"/>
    </source>
</evidence>
<evidence type="ECO:0000313" key="11">
    <source>
        <dbReference type="Proteomes" id="UP000007110"/>
    </source>
</evidence>
<evidence type="ECO:0000256" key="1">
    <source>
        <dbReference type="ARBA" id="ARBA00004141"/>
    </source>
</evidence>
<dbReference type="InterPro" id="IPR043130">
    <property type="entry name" value="CDP-OH_PTrfase_TM_dom"/>
</dbReference>
<feature type="transmembrane region" description="Helical" evidence="9">
    <location>
        <begin position="164"/>
        <end position="189"/>
    </location>
</feature>
<evidence type="ECO:0000256" key="7">
    <source>
        <dbReference type="ARBA" id="ARBA00023264"/>
    </source>
</evidence>
<evidence type="ECO:0000256" key="6">
    <source>
        <dbReference type="ARBA" id="ARBA00023136"/>
    </source>
</evidence>
<reference evidence="10" key="2">
    <citation type="submission" date="2021-01" db="UniProtKB">
        <authorList>
            <consortium name="EnsemblMetazoa"/>
        </authorList>
    </citation>
    <scope>IDENTIFICATION</scope>
</reference>
<dbReference type="InterPro" id="IPR048254">
    <property type="entry name" value="CDP_ALCOHOL_P_TRANSF_CS"/>
</dbReference>
<dbReference type="InterPro" id="IPR000462">
    <property type="entry name" value="CDP-OH_P_trans"/>
</dbReference>